<dbReference type="RefSeq" id="WP_151058695.1">
    <property type="nucleotide sequence ID" value="NZ_CP044222.1"/>
</dbReference>
<dbReference type="GO" id="GO:0016747">
    <property type="term" value="F:acyltransferase activity, transferring groups other than amino-acyl groups"/>
    <property type="evidence" value="ECO:0007669"/>
    <property type="project" value="InterPro"/>
</dbReference>
<dbReference type="PANTHER" id="PTHR43792:SF13">
    <property type="entry name" value="ACETYLTRANSFERASE"/>
    <property type="match status" value="1"/>
</dbReference>
<reference evidence="2 3" key="1">
    <citation type="submission" date="2019-09" db="EMBL/GenBank/DDBJ databases">
        <title>Nitrincola iocasae sp. nov., a bacterium isolated from the sediment collected at a cold seep field in South China Sea.</title>
        <authorList>
            <person name="Zhang H."/>
            <person name="Wang H."/>
            <person name="Li C."/>
        </authorList>
    </citation>
    <scope>NUCLEOTIDE SEQUENCE [LARGE SCALE GENOMIC DNA]</scope>
    <source>
        <strain evidence="2 3">KXZD1103</strain>
    </source>
</reference>
<dbReference type="Pfam" id="PF13302">
    <property type="entry name" value="Acetyltransf_3"/>
    <property type="match status" value="1"/>
</dbReference>
<dbReference type="Proteomes" id="UP000325606">
    <property type="component" value="Chromosome"/>
</dbReference>
<dbReference type="AlphaFoldDB" id="A0A5J6LIG1"/>
<evidence type="ECO:0000313" key="2">
    <source>
        <dbReference type="EMBL" id="QEW08355.1"/>
    </source>
</evidence>
<dbReference type="PROSITE" id="PS51186">
    <property type="entry name" value="GNAT"/>
    <property type="match status" value="1"/>
</dbReference>
<feature type="domain" description="N-acetyltransferase" evidence="1">
    <location>
        <begin position="7"/>
        <end position="162"/>
    </location>
</feature>
<sequence length="162" mass="18281">MIETERLILTPVTLKDIDIYTKLFTSVEITRYLPGGKPYNLEYIEKYVAEKVSHWSKGFGTFIVSLKDNRAVKIGYSGIEKIPNSTYSDIRYGLLEEYQGKGYAFESAQAVLNFTLETGMVSDVYGVAVTDNLASASLLQKLGMKRSEKRLYESDDLLTFST</sequence>
<accession>A0A5J6LIG1</accession>
<keyword evidence="2" id="KW-0808">Transferase</keyword>
<evidence type="ECO:0000313" key="3">
    <source>
        <dbReference type="Proteomes" id="UP000325606"/>
    </source>
</evidence>
<proteinExistence type="predicted"/>
<dbReference type="InterPro" id="IPR016181">
    <property type="entry name" value="Acyl_CoA_acyltransferase"/>
</dbReference>
<dbReference type="InterPro" id="IPR051531">
    <property type="entry name" value="N-acetyltransferase"/>
</dbReference>
<dbReference type="Gene3D" id="3.40.630.30">
    <property type="match status" value="1"/>
</dbReference>
<dbReference type="KEGG" id="nik:F5I99_18730"/>
<dbReference type="PANTHER" id="PTHR43792">
    <property type="entry name" value="GNAT FAMILY, PUTATIVE (AFU_ORTHOLOGUE AFUA_3G00765)-RELATED-RELATED"/>
    <property type="match status" value="1"/>
</dbReference>
<dbReference type="SUPFAM" id="SSF55729">
    <property type="entry name" value="Acyl-CoA N-acyltransferases (Nat)"/>
    <property type="match status" value="1"/>
</dbReference>
<organism evidence="2 3">
    <name type="scientific">Nitrincola iocasae</name>
    <dbReference type="NCBI Taxonomy" id="2614693"/>
    <lineage>
        <taxon>Bacteria</taxon>
        <taxon>Pseudomonadati</taxon>
        <taxon>Pseudomonadota</taxon>
        <taxon>Gammaproteobacteria</taxon>
        <taxon>Oceanospirillales</taxon>
        <taxon>Oceanospirillaceae</taxon>
        <taxon>Nitrincola</taxon>
    </lineage>
</organism>
<gene>
    <name evidence="2" type="ORF">F5I99_18730</name>
</gene>
<dbReference type="EMBL" id="CP044222">
    <property type="protein sequence ID" value="QEW08355.1"/>
    <property type="molecule type" value="Genomic_DNA"/>
</dbReference>
<evidence type="ECO:0000259" key="1">
    <source>
        <dbReference type="PROSITE" id="PS51186"/>
    </source>
</evidence>
<name>A0A5J6LIG1_9GAMM</name>
<dbReference type="InterPro" id="IPR000182">
    <property type="entry name" value="GNAT_dom"/>
</dbReference>
<protein>
    <submittedName>
        <fullName evidence="2">GNAT family N-acetyltransferase</fullName>
    </submittedName>
</protein>
<keyword evidence="3" id="KW-1185">Reference proteome</keyword>